<evidence type="ECO:0000313" key="2">
    <source>
        <dbReference type="EMBL" id="MBO9199551.1"/>
    </source>
</evidence>
<gene>
    <name evidence="2" type="ORF">J7I42_04690</name>
</gene>
<proteinExistence type="predicted"/>
<dbReference type="Proteomes" id="UP000677244">
    <property type="component" value="Unassembled WGS sequence"/>
</dbReference>
<evidence type="ECO:0008006" key="4">
    <source>
        <dbReference type="Google" id="ProtNLM"/>
    </source>
</evidence>
<keyword evidence="1" id="KW-0732">Signal</keyword>
<sequence length="393" mass="44229">MNPTFKKIFLILLLLPFVTVAMAQKKKAATQELTIPMEPAYWQYDSSGIDFIMNRNVKAIHIKGPSPLVPKNLQFSNGTIEYDVELGYGFPGITFHQSEDGKKGDQFYLRYFGTTSPESRTTLQYAAIIDGMSMWDMTDEYQAGTTLNIPGWNHVKLVVSGKQMKAFVNNMDRPAMLVPYLEGNIEKGGISFSGGEVTIANLVIKPDVVEDLAPGPGYIPTYNDTRYLRHWQVSETSDFAYGKEILPTLPYMGGTRARATLPDSTTKWTPIAAEVRDLVNLTRIFGGVKNNNRRLVWLKTTIESDKEQERILHLGFSDEIWLFVNGQILYTDKNHFGSPGQKFPAGRCTIENTQVKLPLKKGRNEILIGLANYFYGWGIIARLDDTDGIHLPK</sequence>
<feature type="signal peptide" evidence="1">
    <location>
        <begin position="1"/>
        <end position="23"/>
    </location>
</feature>
<reference evidence="2 3" key="1">
    <citation type="submission" date="2021-03" db="EMBL/GenBank/DDBJ databases">
        <title>Assistant Professor.</title>
        <authorList>
            <person name="Huq M.A."/>
        </authorList>
    </citation>
    <scope>NUCLEOTIDE SEQUENCE [LARGE SCALE GENOMIC DNA]</scope>
    <source>
        <strain evidence="2 3">MAH-29</strain>
    </source>
</reference>
<name>A0ABS3YNU1_9BACT</name>
<dbReference type="EMBL" id="JAGHKO010000001">
    <property type="protein sequence ID" value="MBO9199551.1"/>
    <property type="molecule type" value="Genomic_DNA"/>
</dbReference>
<evidence type="ECO:0000313" key="3">
    <source>
        <dbReference type="Proteomes" id="UP000677244"/>
    </source>
</evidence>
<organism evidence="2 3">
    <name type="scientific">Niastella soli</name>
    <dbReference type="NCBI Taxonomy" id="2821487"/>
    <lineage>
        <taxon>Bacteria</taxon>
        <taxon>Pseudomonadati</taxon>
        <taxon>Bacteroidota</taxon>
        <taxon>Chitinophagia</taxon>
        <taxon>Chitinophagales</taxon>
        <taxon>Chitinophagaceae</taxon>
        <taxon>Niastella</taxon>
    </lineage>
</organism>
<evidence type="ECO:0000256" key="1">
    <source>
        <dbReference type="SAM" id="SignalP"/>
    </source>
</evidence>
<accession>A0ABS3YNU1</accession>
<dbReference type="Gene3D" id="2.60.120.560">
    <property type="entry name" value="Exo-inulinase, domain 1"/>
    <property type="match status" value="1"/>
</dbReference>
<keyword evidence="3" id="KW-1185">Reference proteome</keyword>
<comment type="caution">
    <text evidence="2">The sequence shown here is derived from an EMBL/GenBank/DDBJ whole genome shotgun (WGS) entry which is preliminary data.</text>
</comment>
<feature type="chain" id="PRO_5045088608" description="3-keto-disaccharide hydrolase domain-containing protein" evidence="1">
    <location>
        <begin position="24"/>
        <end position="393"/>
    </location>
</feature>
<dbReference type="RefSeq" id="WP_209137611.1">
    <property type="nucleotide sequence ID" value="NZ_JAGHKO010000001.1"/>
</dbReference>
<protein>
    <recommendedName>
        <fullName evidence="4">3-keto-disaccharide hydrolase domain-containing protein</fullName>
    </recommendedName>
</protein>